<evidence type="ECO:0000313" key="5">
    <source>
        <dbReference type="Proteomes" id="UP000011096"/>
    </source>
</evidence>
<reference evidence="4 5" key="1">
    <citation type="submission" date="2012-08" db="EMBL/GenBank/DDBJ databases">
        <authorList>
            <person name="Gan P.H.P."/>
            <person name="Ikeda K."/>
            <person name="Irieda H."/>
            <person name="Narusaka M."/>
            <person name="O'Connell R.J."/>
            <person name="Narusaka Y."/>
            <person name="Takano Y."/>
            <person name="Kubo Y."/>
            <person name="Shirasu K."/>
        </authorList>
    </citation>
    <scope>NUCLEOTIDE SEQUENCE [LARGE SCALE GENOMIC DNA]</scope>
    <source>
        <strain evidence="4 5">Nara gc5</strain>
    </source>
</reference>
<dbReference type="RefSeq" id="XP_031893232.1">
    <property type="nucleotide sequence ID" value="XM_032032881.1"/>
</dbReference>
<feature type="signal peptide" evidence="3">
    <location>
        <begin position="1"/>
        <end position="28"/>
    </location>
</feature>
<feature type="compositionally biased region" description="Low complexity" evidence="1">
    <location>
        <begin position="412"/>
        <end position="431"/>
    </location>
</feature>
<keyword evidence="3" id="KW-0732">Signal</keyword>
<comment type="caution">
    <text evidence="4">The sequence shown here is derived from an EMBL/GenBank/DDBJ whole genome shotgun (WGS) entry which is preliminary data.</text>
</comment>
<dbReference type="GeneID" id="43616921"/>
<feature type="region of interest" description="Disordered" evidence="1">
    <location>
        <begin position="400"/>
        <end position="439"/>
    </location>
</feature>
<gene>
    <name evidence="4" type="ORF">CGGC5_v016389</name>
</gene>
<organism evidence="4 5">
    <name type="scientific">Colletotrichum fructicola (strain Nara gc5)</name>
    <name type="common">Anthracnose fungus</name>
    <name type="synonym">Colletotrichum gloeosporioides (strain Nara gc5)</name>
    <dbReference type="NCBI Taxonomy" id="1213859"/>
    <lineage>
        <taxon>Eukaryota</taxon>
        <taxon>Fungi</taxon>
        <taxon>Dikarya</taxon>
        <taxon>Ascomycota</taxon>
        <taxon>Pezizomycotina</taxon>
        <taxon>Sordariomycetes</taxon>
        <taxon>Hypocreomycetidae</taxon>
        <taxon>Glomerellales</taxon>
        <taxon>Glomerellaceae</taxon>
        <taxon>Colletotrichum</taxon>
        <taxon>Colletotrichum gloeosporioides species complex</taxon>
    </lineage>
</organism>
<dbReference type="AlphaFoldDB" id="A0A7J6IGW1"/>
<feature type="compositionally biased region" description="Gly residues" evidence="1">
    <location>
        <begin position="354"/>
        <end position="363"/>
    </location>
</feature>
<dbReference type="InParanoid" id="A0A7J6IGW1"/>
<feature type="region of interest" description="Disordered" evidence="1">
    <location>
        <begin position="337"/>
        <end position="378"/>
    </location>
</feature>
<feature type="chain" id="PRO_5029659678" evidence="3">
    <location>
        <begin position="29"/>
        <end position="457"/>
    </location>
</feature>
<sequence>MVSRDVFRLPPAAAALVLLSNLLTIADAVAVLPQKTQHLPFRVLDVVDWPLQTPMPWLGRRQDSSTNTVCGYIGGDPGFAATCSAGSHCAMDASVSAVGCCPNGVACTTGVYTSCVDQNSPTPSAYDPYVYTCQGSNVCYKNTYDGGAYQYGCGTSTQGFYVAATASGLSTTVSITHVSGIVTKAASTASSSSSGSSSASSSDSSTTSSSSTTTTSSSSSSSPTSQAPSSTSSHPAASGGPHSPPTQAQQDAALARNGGIIGGTVAGAAIFVAIVSVAFWMGKRKGRNQRVGPGQGKGPSYISPMTNQKDFTQVPGQDTMFDQAGYGHPSMMPGAHGTTTSITGGNAAHSGGSVKSGGAGGAVASGAVRSGNGGEDEIPLTHQNEMTEFLRGYHEAISRPEGDEVRQGSAGGNSTATGATATEFGAAPNANAGGGDITEERPLWQQNRRQSRNLMWM</sequence>
<protein>
    <submittedName>
        <fullName evidence="4">Uncharacterized protein</fullName>
    </submittedName>
</protein>
<evidence type="ECO:0000256" key="1">
    <source>
        <dbReference type="SAM" id="MobiDB-lite"/>
    </source>
</evidence>
<proteinExistence type="predicted"/>
<dbReference type="Proteomes" id="UP000011096">
    <property type="component" value="Unassembled WGS sequence"/>
</dbReference>
<name>A0A7J6IGW1_COLFN</name>
<keyword evidence="2" id="KW-1133">Transmembrane helix</keyword>
<reference evidence="4 5" key="2">
    <citation type="submission" date="2020-04" db="EMBL/GenBank/DDBJ databases">
        <title>Genome sequencing and assembly of multiple isolates from the Colletotrichum gloeosporioides species complex.</title>
        <authorList>
            <person name="Gan P."/>
            <person name="Shirasu K."/>
        </authorList>
    </citation>
    <scope>NUCLEOTIDE SEQUENCE [LARGE SCALE GENOMIC DNA]</scope>
    <source>
        <strain evidence="4 5">Nara gc5</strain>
    </source>
</reference>
<feature type="transmembrane region" description="Helical" evidence="2">
    <location>
        <begin position="259"/>
        <end position="280"/>
    </location>
</feature>
<keyword evidence="5" id="KW-1185">Reference proteome</keyword>
<dbReference type="EMBL" id="ANPB02000010">
    <property type="protein sequence ID" value="KAF4475689.1"/>
    <property type="molecule type" value="Genomic_DNA"/>
</dbReference>
<accession>A0A7J6IGW1</accession>
<evidence type="ECO:0000256" key="3">
    <source>
        <dbReference type="SAM" id="SignalP"/>
    </source>
</evidence>
<dbReference type="OrthoDB" id="5386093at2759"/>
<feature type="compositionally biased region" description="Low complexity" evidence="1">
    <location>
        <begin position="188"/>
        <end position="238"/>
    </location>
</feature>
<keyword evidence="2" id="KW-0812">Transmembrane</keyword>
<evidence type="ECO:0000313" key="4">
    <source>
        <dbReference type="EMBL" id="KAF4475689.1"/>
    </source>
</evidence>
<keyword evidence="2" id="KW-0472">Membrane</keyword>
<evidence type="ECO:0000256" key="2">
    <source>
        <dbReference type="SAM" id="Phobius"/>
    </source>
</evidence>
<feature type="region of interest" description="Disordered" evidence="1">
    <location>
        <begin position="188"/>
        <end position="250"/>
    </location>
</feature>